<dbReference type="SUPFAM" id="SSF52467">
    <property type="entry name" value="DHS-like NAD/FAD-binding domain"/>
    <property type="match status" value="1"/>
</dbReference>
<dbReference type="AlphaFoldDB" id="A0A0J6LKT8"/>
<comment type="caution">
    <text evidence="1">The sequence shown here is derived from an EMBL/GenBank/DDBJ whole genome shotgun (WGS) entry which is preliminary data.</text>
</comment>
<gene>
    <name evidence="1" type="ORF">TU86_06630</name>
</gene>
<dbReference type="OrthoDB" id="9808492at2"/>
<proteinExistence type="predicted"/>
<name>A0A0J6LKT8_9PSED</name>
<dbReference type="EMBL" id="JYLF01000002">
    <property type="protein sequence ID" value="KMN14961.1"/>
    <property type="molecule type" value="Genomic_DNA"/>
</dbReference>
<organism evidence="1 2">
    <name type="scientific">Pseudomonas weihenstephanensis</name>
    <dbReference type="NCBI Taxonomy" id="1608994"/>
    <lineage>
        <taxon>Bacteria</taxon>
        <taxon>Pseudomonadati</taxon>
        <taxon>Pseudomonadota</taxon>
        <taxon>Gammaproteobacteria</taxon>
        <taxon>Pseudomonadales</taxon>
        <taxon>Pseudomonadaceae</taxon>
        <taxon>Pseudomonas</taxon>
    </lineage>
</organism>
<dbReference type="Proteomes" id="UP000036325">
    <property type="component" value="Unassembled WGS sequence"/>
</dbReference>
<evidence type="ECO:0000313" key="2">
    <source>
        <dbReference type="Proteomes" id="UP000036325"/>
    </source>
</evidence>
<reference evidence="1 2" key="1">
    <citation type="submission" date="2015-02" db="EMBL/GenBank/DDBJ databases">
        <title>Pseudomonas helleri sp. nov. and Pseudomonas weihenstephanensis sp. nov., isolated from raw cows milk.</title>
        <authorList>
            <person name="von Neubeck M."/>
            <person name="Huptas C."/>
            <person name="Wenning M."/>
            <person name="Scherer S."/>
        </authorList>
    </citation>
    <scope>NUCLEOTIDE SEQUENCE [LARGE SCALE GENOMIC DNA]</scope>
    <source>
        <strain evidence="1 2">DSM 29166</strain>
    </source>
</reference>
<sequence>MTTFWKKRILVLVGAGASVDFGIPQTRDFTAALENELRNNQYCVKTGGLKAYEWVKSTLEEYYGAEPWEAHFERVYHSLHELAAMNHIDGAVPKYKPVLYPFLRPQHDHTNEALRAAANAMLEAIYKIASTSSNTPKLSLAPLSAFIEGLKNHGVPRIYTTNYDDFFSQACPGLFTGFTNKRDEYSLFSPKDYWEQWDTSGLFHLHGSVHFGFPLSIKRDPDVGIGDLGWYESKEEAIRHARGGGSGSSRLDGTQLERSAIITGLDKLGRLQQAPYLSYYGGLTREAIEADLIIVLGSGLGDLHLNSCLLQARRTHPPTPIVYVGWWKGGDLREALRGEITDQTIAMVHDLRIDIGSRDKMRFEAYPGWTINGDTKAAVYAKGFYDFLENPATFAQVLKEIQA</sequence>
<dbReference type="RefSeq" id="WP_048363494.1">
    <property type="nucleotide sequence ID" value="NZ_JYLF01000002.1"/>
</dbReference>
<evidence type="ECO:0000313" key="1">
    <source>
        <dbReference type="EMBL" id="KMN14961.1"/>
    </source>
</evidence>
<dbReference type="PATRIC" id="fig|1608994.3.peg.1926"/>
<dbReference type="Gene3D" id="3.40.50.1220">
    <property type="entry name" value="TPP-binding domain"/>
    <property type="match status" value="1"/>
</dbReference>
<protein>
    <submittedName>
        <fullName evidence="1">Uncharacterized protein</fullName>
    </submittedName>
</protein>
<dbReference type="InterPro" id="IPR029035">
    <property type="entry name" value="DHS-like_NAD/FAD-binding_dom"/>
</dbReference>
<accession>A0A0J6LKT8</accession>